<feature type="transmembrane region" description="Helical" evidence="6">
    <location>
        <begin position="96"/>
        <end position="113"/>
    </location>
</feature>
<name>A9VD36_MONBE</name>
<gene>
    <name evidence="7" type="ORF">MONBRDRAFT_30124</name>
</gene>
<keyword evidence="4 6" id="KW-1133">Transmembrane helix</keyword>
<dbReference type="InterPro" id="IPR026572">
    <property type="entry name" value="TMEM267"/>
</dbReference>
<feature type="transmembrane region" description="Helical" evidence="6">
    <location>
        <begin position="34"/>
        <end position="52"/>
    </location>
</feature>
<dbReference type="eggNOG" id="ENOG502S7YE">
    <property type="taxonomic scope" value="Eukaryota"/>
</dbReference>
<evidence type="ECO:0000256" key="1">
    <source>
        <dbReference type="ARBA" id="ARBA00004141"/>
    </source>
</evidence>
<accession>A9VD36</accession>
<dbReference type="PANTHER" id="PTHR13628">
    <property type="entry name" value="TRANSMEMBRANE PROTEIN 267"/>
    <property type="match status" value="1"/>
</dbReference>
<dbReference type="RefSeq" id="XP_001750639.1">
    <property type="nucleotide sequence ID" value="XM_001750587.1"/>
</dbReference>
<keyword evidence="3 6" id="KW-0812">Transmembrane</keyword>
<keyword evidence="8" id="KW-1185">Reference proteome</keyword>
<evidence type="ECO:0000256" key="5">
    <source>
        <dbReference type="ARBA" id="ARBA00023136"/>
    </source>
</evidence>
<evidence type="ECO:0000256" key="2">
    <source>
        <dbReference type="ARBA" id="ARBA00013977"/>
    </source>
</evidence>
<dbReference type="Proteomes" id="UP000001357">
    <property type="component" value="Unassembled WGS sequence"/>
</dbReference>
<dbReference type="InParanoid" id="A9VD36"/>
<sequence length="227" mass="24908">MGASAPEALAMQPVRFEYTPRSLVRAQAQIHRHLLVFVVVVILVHLLALLLLDHLLTRPDWPRIAKALVDTSGHAGSAGAAWLTGKALDLIRHGRVIRALLQAIICAILASLMDLDHFFHASRWSLTAATSLSTRPWLHSLPVAIAAALLLSYVAHRCNVAGAHRDTFLLPLTAVLTHQLRDAHRRGLWLYPLAGGASIPISYTFYLTFNVAIWPAVLAQLSRWSPG</sequence>
<dbReference type="GO" id="GO:0016020">
    <property type="term" value="C:membrane"/>
    <property type="evidence" value="ECO:0007669"/>
    <property type="project" value="UniProtKB-SubCell"/>
</dbReference>
<comment type="subcellular location">
    <subcellularLocation>
        <location evidence="1">Membrane</location>
        <topology evidence="1">Multi-pass membrane protein</topology>
    </subcellularLocation>
</comment>
<dbReference type="KEGG" id="mbr:MONBRDRAFT_30124"/>
<evidence type="ECO:0000256" key="3">
    <source>
        <dbReference type="ARBA" id="ARBA00022692"/>
    </source>
</evidence>
<feature type="transmembrane region" description="Helical" evidence="6">
    <location>
        <begin position="188"/>
        <end position="217"/>
    </location>
</feature>
<dbReference type="GeneID" id="5895840"/>
<organism evidence="7 8">
    <name type="scientific">Monosiga brevicollis</name>
    <name type="common">Choanoflagellate</name>
    <dbReference type="NCBI Taxonomy" id="81824"/>
    <lineage>
        <taxon>Eukaryota</taxon>
        <taxon>Choanoflagellata</taxon>
        <taxon>Craspedida</taxon>
        <taxon>Salpingoecidae</taxon>
        <taxon>Monosiga</taxon>
    </lineage>
</organism>
<protein>
    <recommendedName>
        <fullName evidence="2">Transmembrane protein 267</fullName>
    </recommendedName>
</protein>
<evidence type="ECO:0000313" key="8">
    <source>
        <dbReference type="Proteomes" id="UP000001357"/>
    </source>
</evidence>
<keyword evidence="5 6" id="KW-0472">Membrane</keyword>
<evidence type="ECO:0000256" key="4">
    <source>
        <dbReference type="ARBA" id="ARBA00022989"/>
    </source>
</evidence>
<dbReference type="PANTHER" id="PTHR13628:SF1">
    <property type="entry name" value="TRANSMEMBRANE PROTEIN 267"/>
    <property type="match status" value="1"/>
</dbReference>
<dbReference type="EMBL" id="CH991584">
    <property type="protein sequence ID" value="EDQ84612.1"/>
    <property type="molecule type" value="Genomic_DNA"/>
</dbReference>
<proteinExistence type="predicted"/>
<dbReference type="AlphaFoldDB" id="A9VD36"/>
<evidence type="ECO:0000256" key="6">
    <source>
        <dbReference type="SAM" id="Phobius"/>
    </source>
</evidence>
<feature type="transmembrane region" description="Helical" evidence="6">
    <location>
        <begin position="137"/>
        <end position="155"/>
    </location>
</feature>
<dbReference type="OMA" id="HQLRDGM"/>
<reference evidence="7 8" key="1">
    <citation type="journal article" date="2008" name="Nature">
        <title>The genome of the choanoflagellate Monosiga brevicollis and the origin of metazoans.</title>
        <authorList>
            <consortium name="JGI Sequencing"/>
            <person name="King N."/>
            <person name="Westbrook M.J."/>
            <person name="Young S.L."/>
            <person name="Kuo A."/>
            <person name="Abedin M."/>
            <person name="Chapman J."/>
            <person name="Fairclough S."/>
            <person name="Hellsten U."/>
            <person name="Isogai Y."/>
            <person name="Letunic I."/>
            <person name="Marr M."/>
            <person name="Pincus D."/>
            <person name="Putnam N."/>
            <person name="Rokas A."/>
            <person name="Wright K.J."/>
            <person name="Zuzow R."/>
            <person name="Dirks W."/>
            <person name="Good M."/>
            <person name="Goodstein D."/>
            <person name="Lemons D."/>
            <person name="Li W."/>
            <person name="Lyons J.B."/>
            <person name="Morris A."/>
            <person name="Nichols S."/>
            <person name="Richter D.J."/>
            <person name="Salamov A."/>
            <person name="Bork P."/>
            <person name="Lim W.A."/>
            <person name="Manning G."/>
            <person name="Miller W.T."/>
            <person name="McGinnis W."/>
            <person name="Shapiro H."/>
            <person name="Tjian R."/>
            <person name="Grigoriev I.V."/>
            <person name="Rokhsar D."/>
        </authorList>
    </citation>
    <scope>NUCLEOTIDE SEQUENCE [LARGE SCALE GENOMIC DNA]</scope>
    <source>
        <strain evidence="8">MX1 / ATCC 50154</strain>
    </source>
</reference>
<evidence type="ECO:0000313" key="7">
    <source>
        <dbReference type="EMBL" id="EDQ84612.1"/>
    </source>
</evidence>